<feature type="transmembrane region" description="Helical" evidence="2">
    <location>
        <begin position="51"/>
        <end position="72"/>
    </location>
</feature>
<evidence type="ECO:0000313" key="4">
    <source>
        <dbReference type="Proteomes" id="UP001152592"/>
    </source>
</evidence>
<accession>A0A9W4JML9</accession>
<name>A0A9W4JML9_9EURO</name>
<dbReference type="OrthoDB" id="339764at2759"/>
<dbReference type="EMBL" id="CAJVPD010000263">
    <property type="protein sequence ID" value="CAG8409035.1"/>
    <property type="molecule type" value="Genomic_DNA"/>
</dbReference>
<organism evidence="3 4">
    <name type="scientific">Penicillium salamii</name>
    <dbReference type="NCBI Taxonomy" id="1612424"/>
    <lineage>
        <taxon>Eukaryota</taxon>
        <taxon>Fungi</taxon>
        <taxon>Dikarya</taxon>
        <taxon>Ascomycota</taxon>
        <taxon>Pezizomycotina</taxon>
        <taxon>Eurotiomycetes</taxon>
        <taxon>Eurotiomycetidae</taxon>
        <taxon>Eurotiales</taxon>
        <taxon>Aspergillaceae</taxon>
        <taxon>Penicillium</taxon>
    </lineage>
</organism>
<keyword evidence="2" id="KW-0812">Transmembrane</keyword>
<feature type="region of interest" description="Disordered" evidence="1">
    <location>
        <begin position="18"/>
        <end position="40"/>
    </location>
</feature>
<comment type="caution">
    <text evidence="3">The sequence shown here is derived from an EMBL/GenBank/DDBJ whole genome shotgun (WGS) entry which is preliminary data.</text>
</comment>
<evidence type="ECO:0000256" key="2">
    <source>
        <dbReference type="SAM" id="Phobius"/>
    </source>
</evidence>
<proteinExistence type="predicted"/>
<dbReference type="Proteomes" id="UP001152592">
    <property type="component" value="Unassembled WGS sequence"/>
</dbReference>
<sequence length="726" mass="80343">MASTTARHYVPVTTVNTMEDGDTEDIQNEGPKHPAEEKTRSTRERIGTFNILILLLGSSFLFIPWVLLGLVWRESMTAISRAVPNTLWIKMVYANWTSRLVTVCTAVTRAMMALQASLITAMVSSIILERIGTPLLYAPFYSIHRAVNTSPTGLLLSKSIFAQPKRLLSLLISMLVIVEVLVTVASQFLSTILISDFMNSSFISSNHSTEVPIFTYLPFVQAPWWRAAPASSWTFGELAESFSQGPNFHDTGHTYRAFIPFSDESQRTSLRSFHGPARVMDQRVVCIPSSFNDLRLNTSFPPRLFGQMTVANDSYATLQNTETQRPINFTCALPYPSANTTYGMSALCYPMLGSKAITIQLQDPLVTISPDDRIANETGVAMNNPLASSMLIVLDILDGEAMMARNSQNITTPYIVTDNHQDGAWTIISNGSNIESLRVSSCFTNLASKTFTVHMNTSWPNLEPHPSWDRKSSSFDTASVRRQLGASLKPDPLNQRGILALNPKSEWKDFDMGYIDSDHEAFDNYFHFVNTFIGLLPAAQKSLASNSIPAANMGILLSKANTADTSTADQTHTDLFKDVLHDTNSPALALQALIARGTQAAYYEHLLREDRMASVSTSISNNALIPVRWDGFVAGISIVAVHLFILALIALLFALYTRDSMIGNSWQAVAQIVSEDTLPVLDQASQENDDEVKDRWMDDQLAYHGVLRSWANGRVAVGIEGKERLE</sequence>
<evidence type="ECO:0000256" key="1">
    <source>
        <dbReference type="SAM" id="MobiDB-lite"/>
    </source>
</evidence>
<feature type="compositionally biased region" description="Basic and acidic residues" evidence="1">
    <location>
        <begin position="30"/>
        <end position="40"/>
    </location>
</feature>
<gene>
    <name evidence="3" type="ORF">PSALAMII_LOCUS8495</name>
</gene>
<evidence type="ECO:0000313" key="3">
    <source>
        <dbReference type="EMBL" id="CAG8409035.1"/>
    </source>
</evidence>
<protein>
    <submittedName>
        <fullName evidence="3">Uncharacterized protein</fullName>
    </submittedName>
</protein>
<keyword evidence="2" id="KW-1133">Transmembrane helix</keyword>
<dbReference type="AlphaFoldDB" id="A0A9W4JML9"/>
<feature type="transmembrane region" description="Helical" evidence="2">
    <location>
        <begin position="632"/>
        <end position="656"/>
    </location>
</feature>
<feature type="transmembrane region" description="Helical" evidence="2">
    <location>
        <begin position="167"/>
        <end position="189"/>
    </location>
</feature>
<reference evidence="3" key="1">
    <citation type="submission" date="2021-07" db="EMBL/GenBank/DDBJ databases">
        <authorList>
            <person name="Branca A.L. A."/>
        </authorList>
    </citation>
    <scope>NUCLEOTIDE SEQUENCE</scope>
</reference>
<keyword evidence="2" id="KW-0472">Membrane</keyword>